<dbReference type="InterPro" id="IPR029480">
    <property type="entry name" value="Transpos_assoc"/>
</dbReference>
<evidence type="ECO:0000313" key="5">
    <source>
        <dbReference type="EMBL" id="CAD1825640.1"/>
    </source>
</evidence>
<reference evidence="5" key="1">
    <citation type="submission" date="2020-07" db="EMBL/GenBank/DDBJ databases">
        <authorList>
            <person name="Lin J."/>
        </authorList>
    </citation>
    <scope>NUCLEOTIDE SEQUENCE</scope>
</reference>
<sequence length="820" mass="94923">MGIDKSWMSLRNRACNEYEKGIDIFLDFAFKRLGNVKRIRCPCAKCYNVRFKSRTEVRYDLFRNGIIQSYTKWHHHGELSDESSESDAEDVNIPIDQGSRNMETMLEDLFGHVANSSNTNTSDGETYDASKKENFTMRAAIFWTINDFPAYANLSGWSTKGSLACPCCNKDTVSMRLKYGKKFCYMGHRRFLSHDHKWRNEKKTFDGTKENRLAPKTLSGDEVLQQLSQMKQVIFGKVNKKRKHGKSKDNLNARKDLMAMGLRKELHLIPIQGKEIDIQNSVQTIGNSKPYKMPSAFYTLSKDERQSFCQFLMDLKLPDGFSSNISRCVNKHEGKLQNLKSHDIHCLLHRHLPLGIRGLLRKDISNTLIEFSAYFRELCSKSLRMSDLERLENSIALTLCKLERIFPPTFFDIMVHLSIHLATEAKIAGPVQYRWMYPFERYLRTLKSYVRNKARPEGSIAEGIIAQECVTFCSKYLHDVETRLNRVGRNYEGDLTQKSSSLAIFSQCGLPLGNSKTEQLAISDWNRATMCVLQNCEEVSPYVREHIKEIESKYDSDVELRHKEQFLGWFQAKIAEMFDNQDKTVSQELLHLARGPDKRVDKYTGYLINGFRFHTKEHEKYLKTQNSGVFVRGDDGLSNKEYYGLVLDIIELQYQGSKKIALFKCHWWDVYNCGRGYKEDENGFFLVNVDRELATNTTDPYILASQAQQVYYAKDIRDPKWLVVVKTQPRDLYDVPTIERSSNDQEESTSTPIQENENIGDFYRIDGDKDHDDLCTVELARANVEEIVFDLSELNINVETNEEDLLNCNDDDNDSFENKT</sequence>
<dbReference type="EMBL" id="LR862145">
    <property type="protein sequence ID" value="CAD1825640.1"/>
    <property type="molecule type" value="Genomic_DNA"/>
</dbReference>
<accession>A0A6V7P4C1</accession>
<dbReference type="Pfam" id="PF13963">
    <property type="entry name" value="Transpos_assoc"/>
    <property type="match status" value="1"/>
</dbReference>
<gene>
    <name evidence="5" type="ORF">CB5_LOCUS8851</name>
</gene>
<dbReference type="AlphaFoldDB" id="A0A6V7P4C1"/>
<feature type="domain" description="DUF4218" evidence="3">
    <location>
        <begin position="378"/>
        <end position="490"/>
    </location>
</feature>
<dbReference type="Pfam" id="PF02992">
    <property type="entry name" value="Transposase_21"/>
    <property type="match status" value="1"/>
</dbReference>
<evidence type="ECO:0000259" key="4">
    <source>
        <dbReference type="Pfam" id="PF13963"/>
    </source>
</evidence>
<proteinExistence type="predicted"/>
<evidence type="ECO:0000259" key="2">
    <source>
        <dbReference type="Pfam" id="PF13952"/>
    </source>
</evidence>
<protein>
    <recommendedName>
        <fullName evidence="6">Transposase-associated domain-containing protein</fullName>
    </recommendedName>
</protein>
<feature type="region of interest" description="Disordered" evidence="1">
    <location>
        <begin position="737"/>
        <end position="759"/>
    </location>
</feature>
<dbReference type="PANTHER" id="PTHR48258:SF3">
    <property type="entry name" value="FK506-BINDING PROTEIN 4-LIKE ISOFORM X1"/>
    <property type="match status" value="1"/>
</dbReference>
<evidence type="ECO:0000256" key="1">
    <source>
        <dbReference type="SAM" id="MobiDB-lite"/>
    </source>
</evidence>
<dbReference type="PANTHER" id="PTHR48258">
    <property type="entry name" value="DUF4218 DOMAIN-CONTAINING PROTEIN-RELATED"/>
    <property type="match status" value="1"/>
</dbReference>
<name>A0A6V7P4C1_ANACO</name>
<feature type="compositionally biased region" description="Polar residues" evidence="1">
    <location>
        <begin position="748"/>
        <end position="757"/>
    </location>
</feature>
<feature type="domain" description="Transposase-associated" evidence="4">
    <location>
        <begin position="5"/>
        <end position="78"/>
    </location>
</feature>
<feature type="domain" description="DUF4216" evidence="2">
    <location>
        <begin position="650"/>
        <end position="724"/>
    </location>
</feature>
<dbReference type="InterPro" id="IPR004242">
    <property type="entry name" value="Transposase_21"/>
</dbReference>
<dbReference type="InterPro" id="IPR025312">
    <property type="entry name" value="DUF4216"/>
</dbReference>
<dbReference type="InterPro" id="IPR025452">
    <property type="entry name" value="DUF4218"/>
</dbReference>
<organism evidence="5">
    <name type="scientific">Ananas comosus var. bracteatus</name>
    <name type="common">red pineapple</name>
    <dbReference type="NCBI Taxonomy" id="296719"/>
    <lineage>
        <taxon>Eukaryota</taxon>
        <taxon>Viridiplantae</taxon>
        <taxon>Streptophyta</taxon>
        <taxon>Embryophyta</taxon>
        <taxon>Tracheophyta</taxon>
        <taxon>Spermatophyta</taxon>
        <taxon>Magnoliopsida</taxon>
        <taxon>Liliopsida</taxon>
        <taxon>Poales</taxon>
        <taxon>Bromeliaceae</taxon>
        <taxon>Bromelioideae</taxon>
        <taxon>Ananas</taxon>
    </lineage>
</organism>
<dbReference type="Pfam" id="PF13960">
    <property type="entry name" value="DUF4218"/>
    <property type="match status" value="1"/>
</dbReference>
<dbReference type="Pfam" id="PF13952">
    <property type="entry name" value="DUF4216"/>
    <property type="match status" value="1"/>
</dbReference>
<evidence type="ECO:0008006" key="6">
    <source>
        <dbReference type="Google" id="ProtNLM"/>
    </source>
</evidence>
<evidence type="ECO:0000259" key="3">
    <source>
        <dbReference type="Pfam" id="PF13960"/>
    </source>
</evidence>